<dbReference type="SUPFAM" id="SSF54427">
    <property type="entry name" value="NTF2-like"/>
    <property type="match status" value="1"/>
</dbReference>
<dbReference type="InterPro" id="IPR032710">
    <property type="entry name" value="NTF2-like_dom_sf"/>
</dbReference>
<dbReference type="Gene3D" id="3.10.450.50">
    <property type="match status" value="1"/>
</dbReference>
<evidence type="ECO:0000259" key="1">
    <source>
        <dbReference type="Pfam" id="PF12680"/>
    </source>
</evidence>
<name>A0A849VDI1_9GAMM</name>
<evidence type="ECO:0000313" key="2">
    <source>
        <dbReference type="EMBL" id="NOU49751.1"/>
    </source>
</evidence>
<organism evidence="2 3">
    <name type="scientific">Pseudoalteromonas caenipelagi</name>
    <dbReference type="NCBI Taxonomy" id="2726988"/>
    <lineage>
        <taxon>Bacteria</taxon>
        <taxon>Pseudomonadati</taxon>
        <taxon>Pseudomonadota</taxon>
        <taxon>Gammaproteobacteria</taxon>
        <taxon>Alteromonadales</taxon>
        <taxon>Pseudoalteromonadaceae</taxon>
        <taxon>Pseudoalteromonas</taxon>
    </lineage>
</organism>
<keyword evidence="3" id="KW-1185">Reference proteome</keyword>
<gene>
    <name evidence="2" type="ORF">HG263_04275</name>
</gene>
<comment type="caution">
    <text evidence="2">The sequence shown here is derived from an EMBL/GenBank/DDBJ whole genome shotgun (WGS) entry which is preliminary data.</text>
</comment>
<dbReference type="Proteomes" id="UP000586305">
    <property type="component" value="Unassembled WGS sequence"/>
</dbReference>
<dbReference type="AlphaFoldDB" id="A0A849VDI1"/>
<evidence type="ECO:0000313" key="3">
    <source>
        <dbReference type="Proteomes" id="UP000586305"/>
    </source>
</evidence>
<dbReference type="InterPro" id="IPR037401">
    <property type="entry name" value="SnoaL-like"/>
</dbReference>
<sequence length="161" mass="18392">MIKSNVNLRQIGAFFLILLINFNVLAGHEKSTGDITASNLVVSFYERVFINKEGNIRAVSEQFLHKDYIQHNPYVATGREAFIETVGDWLKNESVSIKREIKRVITQDDMVVLHVHAYDTRKSTPGSAGVDIFRVHNGKIIEHWDVWQKIPSNMSHDNGML</sequence>
<feature type="domain" description="SnoaL-like" evidence="1">
    <location>
        <begin position="53"/>
        <end position="143"/>
    </location>
</feature>
<accession>A0A849VDI1</accession>
<proteinExistence type="predicted"/>
<protein>
    <submittedName>
        <fullName evidence="2">SnoaL-like domain-containing protein</fullName>
    </submittedName>
</protein>
<dbReference type="Pfam" id="PF12680">
    <property type="entry name" value="SnoaL_2"/>
    <property type="match status" value="1"/>
</dbReference>
<reference evidence="2 3" key="1">
    <citation type="submission" date="2020-04" db="EMBL/GenBank/DDBJ databases">
        <title>Pseudoalteromonas caenipelagi sp. nov., isolated from a tidal flat.</title>
        <authorList>
            <person name="Park S."/>
            <person name="Yoon J.-H."/>
        </authorList>
    </citation>
    <scope>NUCLEOTIDE SEQUENCE [LARGE SCALE GENOMIC DNA]</scope>
    <source>
        <strain evidence="2 3">JBTF-M23</strain>
    </source>
</reference>
<dbReference type="RefSeq" id="WP_171624807.1">
    <property type="nucleotide sequence ID" value="NZ_JABBPG010000001.1"/>
</dbReference>
<dbReference type="EMBL" id="JABBPG010000001">
    <property type="protein sequence ID" value="NOU49751.1"/>
    <property type="molecule type" value="Genomic_DNA"/>
</dbReference>